<sequence>MNLGNPIASGNTASIYLDEGNVIKIFNELLPCGEAGYEADKQKLAYSAGLPVPKILEVKMIEGKQAIIMEYVQGKTLGELISDSPGDTGNYMDLSVDIQLKIHSMKMDGLEPMKRKLANQIKGAGELSQRLKDVLINKLEKITFEGRLCHGDFHLNNLIMSEGGSVTIIDWIDSSSGDIRADAYRTYLLYSQISLELAELYLRSYCQKSGLSKEEIFIWAPIVAGARLSESVSNENSQRLLAIVNKYCP</sequence>
<gene>
    <name evidence="2" type="ORF">GA0061094_2608</name>
</gene>
<dbReference type="InterPro" id="IPR011009">
    <property type="entry name" value="Kinase-like_dom_sf"/>
</dbReference>
<dbReference type="GO" id="GO:0016740">
    <property type="term" value="F:transferase activity"/>
    <property type="evidence" value="ECO:0007669"/>
    <property type="project" value="UniProtKB-KW"/>
</dbReference>
<keyword evidence="2" id="KW-0808">Transferase</keyword>
<proteinExistence type="predicted"/>
<name>A0A0V8HL89_9BACI</name>
<dbReference type="EMBL" id="FMAU01000002">
    <property type="protein sequence ID" value="SCC11731.1"/>
    <property type="molecule type" value="Genomic_DNA"/>
</dbReference>
<feature type="domain" description="Aminoglycoside phosphotransferase" evidence="1">
    <location>
        <begin position="6"/>
        <end position="209"/>
    </location>
</feature>
<evidence type="ECO:0000313" key="2">
    <source>
        <dbReference type="EMBL" id="SCC11731.1"/>
    </source>
</evidence>
<reference evidence="3" key="1">
    <citation type="submission" date="2016-08" db="EMBL/GenBank/DDBJ databases">
        <authorList>
            <person name="Varghese N."/>
            <person name="Submissions Spin"/>
        </authorList>
    </citation>
    <scope>NUCLEOTIDE SEQUENCE [LARGE SCALE GENOMIC DNA]</scope>
    <source>
        <strain evidence="3">SGD-1123</strain>
    </source>
</reference>
<dbReference type="Gene3D" id="3.90.1200.10">
    <property type="match status" value="1"/>
</dbReference>
<dbReference type="InterPro" id="IPR002575">
    <property type="entry name" value="Aminoglycoside_PTrfase"/>
</dbReference>
<dbReference type="PANTHER" id="PTHR21310">
    <property type="entry name" value="AMINOGLYCOSIDE PHOSPHOTRANSFERASE-RELATED-RELATED"/>
    <property type="match status" value="1"/>
</dbReference>
<dbReference type="InterPro" id="IPR051678">
    <property type="entry name" value="AGP_Transferase"/>
</dbReference>
<accession>A0A0V8HL89</accession>
<keyword evidence="3" id="KW-1185">Reference proteome</keyword>
<dbReference type="AlphaFoldDB" id="A0A0V8HL89"/>
<dbReference type="Proteomes" id="UP000181997">
    <property type="component" value="Unassembled WGS sequence"/>
</dbReference>
<dbReference type="SUPFAM" id="SSF56112">
    <property type="entry name" value="Protein kinase-like (PK-like)"/>
    <property type="match status" value="1"/>
</dbReference>
<evidence type="ECO:0000313" key="3">
    <source>
        <dbReference type="Proteomes" id="UP000181997"/>
    </source>
</evidence>
<organism evidence="2 3">
    <name type="scientific">[Bacillus] enclensis</name>
    <dbReference type="NCBI Taxonomy" id="1402860"/>
    <lineage>
        <taxon>Bacteria</taxon>
        <taxon>Bacillati</taxon>
        <taxon>Bacillota</taxon>
        <taxon>Bacilli</taxon>
        <taxon>Bacillales</taxon>
        <taxon>Bacillaceae</taxon>
        <taxon>Rossellomorea</taxon>
    </lineage>
</organism>
<evidence type="ECO:0000259" key="1">
    <source>
        <dbReference type="Pfam" id="PF01636"/>
    </source>
</evidence>
<dbReference type="Pfam" id="PF01636">
    <property type="entry name" value="APH"/>
    <property type="match status" value="1"/>
</dbReference>
<dbReference type="RefSeq" id="WP_058298692.1">
    <property type="nucleotide sequence ID" value="NZ_FMAU01000002.1"/>
</dbReference>
<dbReference type="OrthoDB" id="9800774at2"/>
<protein>
    <submittedName>
        <fullName evidence="2">Phosphotransferase enzyme family protein</fullName>
    </submittedName>
</protein>